<proteinExistence type="predicted"/>
<comment type="caution">
    <text evidence="2">The sequence shown here is derived from an EMBL/GenBank/DDBJ whole genome shotgun (WGS) entry which is preliminary data.</text>
</comment>
<dbReference type="InterPro" id="IPR000182">
    <property type="entry name" value="GNAT_dom"/>
</dbReference>
<dbReference type="Proteomes" id="UP001375812">
    <property type="component" value="Unassembled WGS sequence"/>
</dbReference>
<dbReference type="Gene3D" id="3.40.630.30">
    <property type="match status" value="1"/>
</dbReference>
<protein>
    <submittedName>
        <fullName evidence="2">GNAT family N-acetyltransferase</fullName>
    </submittedName>
</protein>
<keyword evidence="3" id="KW-1185">Reference proteome</keyword>
<organism evidence="2 3">
    <name type="scientific">Ochrobactrum vermis</name>
    <dbReference type="NCBI Taxonomy" id="1827297"/>
    <lineage>
        <taxon>Bacteria</taxon>
        <taxon>Pseudomonadati</taxon>
        <taxon>Pseudomonadota</taxon>
        <taxon>Alphaproteobacteria</taxon>
        <taxon>Hyphomicrobiales</taxon>
        <taxon>Brucellaceae</taxon>
        <taxon>Brucella/Ochrobactrum group</taxon>
        <taxon>Ochrobactrum</taxon>
    </lineage>
</organism>
<dbReference type="InterPro" id="IPR052829">
    <property type="entry name" value="N-acetyltransferase_domain"/>
</dbReference>
<dbReference type="CDD" id="cd04301">
    <property type="entry name" value="NAT_SF"/>
    <property type="match status" value="1"/>
</dbReference>
<dbReference type="RefSeq" id="WP_286153752.1">
    <property type="nucleotide sequence ID" value="NZ_JBBGZH010000002.1"/>
</dbReference>
<evidence type="ECO:0000313" key="3">
    <source>
        <dbReference type="Proteomes" id="UP001375812"/>
    </source>
</evidence>
<name>A0ABU8PFZ0_9HYPH</name>
<dbReference type="SUPFAM" id="SSF55729">
    <property type="entry name" value="Acyl-CoA N-acyltransferases (Nat)"/>
    <property type="match status" value="1"/>
</dbReference>
<accession>A0ABU8PFZ0</accession>
<dbReference type="EMBL" id="JBBGZH010000002">
    <property type="protein sequence ID" value="MEJ5021172.1"/>
    <property type="molecule type" value="Genomic_DNA"/>
</dbReference>
<dbReference type="PANTHER" id="PTHR43259">
    <property type="entry name" value="SPT10P"/>
    <property type="match status" value="1"/>
</dbReference>
<evidence type="ECO:0000313" key="2">
    <source>
        <dbReference type="EMBL" id="MEJ5021172.1"/>
    </source>
</evidence>
<reference evidence="2 3" key="1">
    <citation type="submission" date="2023-12" db="EMBL/GenBank/DDBJ databases">
        <title>Gut-associated functions are favored during microbiome assembly across C. elegans life.</title>
        <authorList>
            <person name="Zimmermann J."/>
        </authorList>
    </citation>
    <scope>NUCLEOTIDE SEQUENCE [LARGE SCALE GENOMIC DNA]</scope>
    <source>
        <strain evidence="2 3">MYb71</strain>
    </source>
</reference>
<evidence type="ECO:0000259" key="1">
    <source>
        <dbReference type="PROSITE" id="PS51186"/>
    </source>
</evidence>
<sequence>MELDLPDGINTIDQVLLCLVDSIDPERLVGYFWYRQSLETHMAFTMDFSIFPAYQGQGFGKQALIALEQELKRQGFQQMKLRVAPDNKRARHVYEATGFQVTGINMSKLLA</sequence>
<feature type="domain" description="N-acetyltransferase" evidence="1">
    <location>
        <begin position="1"/>
        <end position="111"/>
    </location>
</feature>
<dbReference type="InterPro" id="IPR016181">
    <property type="entry name" value="Acyl_CoA_acyltransferase"/>
</dbReference>
<dbReference type="Pfam" id="PF00583">
    <property type="entry name" value="Acetyltransf_1"/>
    <property type="match status" value="1"/>
</dbReference>
<gene>
    <name evidence="2" type="ORF">WH297_15740</name>
</gene>
<dbReference type="PANTHER" id="PTHR43259:SF1">
    <property type="entry name" value="N-ACETYLTRANSFERASE DOMAIN-CONTAINING PROTEIN"/>
    <property type="match status" value="1"/>
</dbReference>
<dbReference type="PROSITE" id="PS51186">
    <property type="entry name" value="GNAT"/>
    <property type="match status" value="1"/>
</dbReference>